<feature type="compositionally biased region" description="Low complexity" evidence="11">
    <location>
        <begin position="340"/>
        <end position="354"/>
    </location>
</feature>
<evidence type="ECO:0000256" key="1">
    <source>
        <dbReference type="ARBA" id="ARBA00004120"/>
    </source>
</evidence>
<gene>
    <name evidence="12" type="ORF">Q7C36_013616</name>
</gene>
<evidence type="ECO:0000256" key="11">
    <source>
        <dbReference type="SAM" id="MobiDB-lite"/>
    </source>
</evidence>
<feature type="compositionally biased region" description="Polar residues" evidence="11">
    <location>
        <begin position="293"/>
        <end position="307"/>
    </location>
</feature>
<dbReference type="EMBL" id="JAVHJS010000013">
    <property type="protein sequence ID" value="KAK2838802.1"/>
    <property type="molecule type" value="Genomic_DNA"/>
</dbReference>
<dbReference type="GO" id="GO:0005813">
    <property type="term" value="C:centrosome"/>
    <property type="evidence" value="ECO:0007669"/>
    <property type="project" value="UniProtKB-SubCell"/>
</dbReference>
<evidence type="ECO:0000256" key="5">
    <source>
        <dbReference type="ARBA" id="ARBA00022490"/>
    </source>
</evidence>
<comment type="similarity">
    <text evidence="3">Belongs to the kizuna family.</text>
</comment>
<sequence>MESRKGLYVSHLLRVTQLQNELQELSERERRARHHNQKLLQDFQRAQNTLSDLVARTEAMNTIRMEYERFLEENFPKWQQKLQEKRLSEQQMMIEQHLKACTLRTDEEGQRKGKRNKHPFRINSSSPIHHLAYFLVKSQYFSISFHPGYKQNMQGNFPSTWLTQSPILVTEPEHGISKHSKNTQNVHQVWNSSLLDYSLLSGSPVFLQDHNSSEHLRQYPNSCTSGCGKFNVRVKCPNDCPSWSHLSLTNDGKSRREEKLILKQQDASANSHCENHHMQKQRKKVNSRDTKPVNISTYRDTSENSDLYTKAVKRLPTEVPTTRDKRREEKQTHNTRKGAVSEGSCSVSDSQSVSNHRKQKRNQQSNGRKSAFKTSKVTNYPKQLVKVNKHESNLIEETHTSNCCTVKTGRMKRYEDDTEEEEEIFIPEEKRVNEMTNRDSTENHGNRASLYEELDKKKEVVERYREQDSLDEEEEETLRSNTSVKESLLEEVNSVRGSETEDGGAGEEQEEDGVRGDEDEKSRSSGQMNKEDHNESEQEGNYGEVLKSGSERSIQDR</sequence>
<keyword evidence="13" id="KW-1185">Reference proteome</keyword>
<dbReference type="AlphaFoldDB" id="A0AA88SMP6"/>
<dbReference type="GO" id="GO:0007051">
    <property type="term" value="P:spindle organization"/>
    <property type="evidence" value="ECO:0007669"/>
    <property type="project" value="InterPro"/>
</dbReference>
<dbReference type="Proteomes" id="UP001187315">
    <property type="component" value="Unassembled WGS sequence"/>
</dbReference>
<feature type="coiled-coil region" evidence="10">
    <location>
        <begin position="8"/>
        <end position="56"/>
    </location>
</feature>
<dbReference type="PANTHER" id="PTHR16299">
    <property type="entry name" value="CENTROSOMAL PROTEIN KIZUNA"/>
    <property type="match status" value="1"/>
</dbReference>
<comment type="caution">
    <text evidence="12">The sequence shown here is derived from an EMBL/GenBank/DDBJ whole genome shotgun (WGS) entry which is preliminary data.</text>
</comment>
<evidence type="ECO:0000313" key="12">
    <source>
        <dbReference type="EMBL" id="KAK2838802.1"/>
    </source>
</evidence>
<reference evidence="12" key="1">
    <citation type="submission" date="2023-08" db="EMBL/GenBank/DDBJ databases">
        <title>Pelteobagrus vachellii genome.</title>
        <authorList>
            <person name="Liu H."/>
        </authorList>
    </citation>
    <scope>NUCLEOTIDE SEQUENCE</scope>
    <source>
        <strain evidence="12">PRFRI_2022a</strain>
        <tissue evidence="12">Muscle</tissue>
    </source>
</reference>
<evidence type="ECO:0000256" key="7">
    <source>
        <dbReference type="ARBA" id="ARBA00023273"/>
    </source>
</evidence>
<dbReference type="InterPro" id="IPR026742">
    <property type="entry name" value="Centrosomal_kizuma"/>
</dbReference>
<feature type="region of interest" description="Disordered" evidence="11">
    <location>
        <begin position="264"/>
        <end position="378"/>
    </location>
</feature>
<name>A0AA88SMP6_TACVA</name>
<keyword evidence="10" id="KW-0175">Coiled coil</keyword>
<feature type="compositionally biased region" description="Acidic residues" evidence="11">
    <location>
        <begin position="500"/>
        <end position="511"/>
    </location>
</feature>
<keyword evidence="7" id="KW-0966">Cell projection</keyword>
<feature type="compositionally biased region" description="Polar residues" evidence="11">
    <location>
        <begin position="362"/>
        <end position="378"/>
    </location>
</feature>
<feature type="compositionally biased region" description="Basic and acidic residues" evidence="11">
    <location>
        <begin position="453"/>
        <end position="468"/>
    </location>
</feature>
<evidence type="ECO:0000256" key="2">
    <source>
        <dbReference type="ARBA" id="ARBA00004300"/>
    </source>
</evidence>
<evidence type="ECO:0000256" key="4">
    <source>
        <dbReference type="ARBA" id="ARBA00013872"/>
    </source>
</evidence>
<keyword evidence="5" id="KW-0963">Cytoplasm</keyword>
<feature type="compositionally biased region" description="Basic and acidic residues" evidence="11">
    <location>
        <begin position="512"/>
        <end position="536"/>
    </location>
</feature>
<evidence type="ECO:0000256" key="10">
    <source>
        <dbReference type="SAM" id="Coils"/>
    </source>
</evidence>
<evidence type="ECO:0000256" key="9">
    <source>
        <dbReference type="ARBA" id="ARBA00031153"/>
    </source>
</evidence>
<evidence type="ECO:0000256" key="3">
    <source>
        <dbReference type="ARBA" id="ARBA00010767"/>
    </source>
</evidence>
<accession>A0AA88SMP6</accession>
<organism evidence="12 13">
    <name type="scientific">Tachysurus vachellii</name>
    <name type="common">Darkbarbel catfish</name>
    <name type="synonym">Pelteobagrus vachellii</name>
    <dbReference type="NCBI Taxonomy" id="175792"/>
    <lineage>
        <taxon>Eukaryota</taxon>
        <taxon>Metazoa</taxon>
        <taxon>Chordata</taxon>
        <taxon>Craniata</taxon>
        <taxon>Vertebrata</taxon>
        <taxon>Euteleostomi</taxon>
        <taxon>Actinopterygii</taxon>
        <taxon>Neopterygii</taxon>
        <taxon>Teleostei</taxon>
        <taxon>Ostariophysi</taxon>
        <taxon>Siluriformes</taxon>
        <taxon>Bagridae</taxon>
        <taxon>Tachysurus</taxon>
    </lineage>
</organism>
<comment type="subcellular location">
    <subcellularLocation>
        <location evidence="1">Cytoplasm</location>
        <location evidence="1">Cytoskeleton</location>
        <location evidence="1">Cilium basal body</location>
    </subcellularLocation>
    <subcellularLocation>
        <location evidence="2">Cytoplasm</location>
        <location evidence="2">Cytoskeleton</location>
        <location evidence="2">Microtubule organizing center</location>
        <location evidence="2">Centrosome</location>
    </subcellularLocation>
</comment>
<evidence type="ECO:0000313" key="13">
    <source>
        <dbReference type="Proteomes" id="UP001187315"/>
    </source>
</evidence>
<dbReference type="PANTHER" id="PTHR16299:SF2">
    <property type="entry name" value="CENTROSOMAL PROTEIN KIZUNA"/>
    <property type="match status" value="1"/>
</dbReference>
<feature type="compositionally biased region" description="Basic and acidic residues" evidence="11">
    <location>
        <begin position="321"/>
        <end position="332"/>
    </location>
</feature>
<comment type="function">
    <text evidence="8">Centrosomal protein required for establishing a robust mitotic centrosome architecture that can endure the forces that converge on the centrosomes during spindle formation. Required for stabilizing the expanded pericentriolar material around the centriole.</text>
</comment>
<feature type="region of interest" description="Disordered" evidence="11">
    <location>
        <begin position="428"/>
        <end position="557"/>
    </location>
</feature>
<keyword evidence="6" id="KW-0206">Cytoskeleton</keyword>
<evidence type="ECO:0000256" key="6">
    <source>
        <dbReference type="ARBA" id="ARBA00023212"/>
    </source>
</evidence>
<evidence type="ECO:0000256" key="8">
    <source>
        <dbReference type="ARBA" id="ARBA00024919"/>
    </source>
</evidence>
<protein>
    <recommendedName>
        <fullName evidence="4">Centrosomal protein kizuna</fullName>
    </recommendedName>
    <alternativeName>
        <fullName evidence="9">Polo-like kinase 1 substrate 1</fullName>
    </alternativeName>
</protein>
<proteinExistence type="inferred from homology"/>
<feature type="compositionally biased region" description="Basic and acidic residues" evidence="11">
    <location>
        <begin position="428"/>
        <end position="445"/>
    </location>
</feature>